<dbReference type="GO" id="GO:0005509">
    <property type="term" value="F:calcium ion binding"/>
    <property type="evidence" value="ECO:0007669"/>
    <property type="project" value="InterPro"/>
</dbReference>
<keyword evidence="10" id="KW-1185">Reference proteome</keyword>
<dbReference type="InterPro" id="IPR002017">
    <property type="entry name" value="Spectrin_repeat"/>
</dbReference>
<dbReference type="FunFam" id="1.10.238.10:FF:000004">
    <property type="entry name" value="Actinin alpha 1"/>
    <property type="match status" value="1"/>
</dbReference>
<dbReference type="SUPFAM" id="SSF46966">
    <property type="entry name" value="Spectrin repeat"/>
    <property type="match status" value="4"/>
</dbReference>
<feature type="domain" description="Calponin-homology (CH)" evidence="7">
    <location>
        <begin position="1"/>
        <end position="103"/>
    </location>
</feature>
<sequence>MRNTFTAWCNSHLRKAGTQIENIEEDFRNGLKLMLLLEVISGERLPKPDRGKMRFHKIANVNKALDYIASKGVKLVSIGAEEIVDGNVKMTLGMIWTIILRFAIQDISVEETSAKEGLLLWCQRKTAPYRNVNIQNFHLSWKDGLGLCALIHRHRPDLIDYSKLNKDDPIGNINLAMEIAEKHLDIPKMLDAEDVVNTARPDERAIMTYVSCYYHAFAGAQKAETAANRICKVLAVNQENERLMEEYERLASELLEWIRRTIPWLENRTPEKTMQAMQKKLEDFRDYRRKHKPPKVQEKCQLEINFNTLQTKLRISNRPAFMPSEGKMVSDIAGAWQRLEQAEKGYEEWLLNEIRRLERLEHLAEKFRQKASTHEHWAYGKEQILLQKDYESASLTEVRAMLRKHEAFESDLAAHQDRVEQIAAIAQELNELDYHDAASVNDRCQKICDQWDRLGTLTQKRREALERTEKLLETIDQLHLEFAKRAAPFNNWMEGAMEDLQDMFIVHSIEEIQSLISAHDQFKATLPEADGERQAILSIQNEVEKVIQSYNMRISSSNPYSTVTVEEIRTKWEKVKQLVPQRDQSLQEELARQHSNERLRRQFAAQANVIGPWIQTKMEEIARSSVEMTGPLEDQMNQLKQYEHNIINYKTNIDKLEGDHQLIQEALVFDNKHTNYTMEHIRVGWELLLTTIARTINEVETQILTRDAKGITQEQMNEFRASFNHFDRNESGKLQSDEFKACLISLGQVGNDLQGEAEFARIMSLVDPNGQGTVTFQSFIDFMTRETADTDTAEQVIASFRILASDKPYILADELRRELPPDQAQYCIKRMPPYTGPGSVPGALDYTSFSSALYGESDL</sequence>
<evidence type="ECO:0000256" key="5">
    <source>
        <dbReference type="ARBA" id="ARBA00023203"/>
    </source>
</evidence>
<dbReference type="Gene3D" id="1.10.238.10">
    <property type="entry name" value="EF-hand"/>
    <property type="match status" value="2"/>
</dbReference>
<dbReference type="InterPro" id="IPR011992">
    <property type="entry name" value="EF-hand-dom_pair"/>
</dbReference>
<dbReference type="Pfam" id="PF00435">
    <property type="entry name" value="Spectrin"/>
    <property type="match status" value="4"/>
</dbReference>
<comment type="similarity">
    <text evidence="1">Belongs to the alpha-actinin family.</text>
</comment>
<dbReference type="InterPro" id="IPR001589">
    <property type="entry name" value="Actinin_actin-bd_CS"/>
</dbReference>
<dbReference type="SMART" id="SM00033">
    <property type="entry name" value="CH"/>
    <property type="match status" value="2"/>
</dbReference>
<dbReference type="CDD" id="cd00051">
    <property type="entry name" value="EFh"/>
    <property type="match status" value="1"/>
</dbReference>
<name>A0A8B9Q6R7_APTOW</name>
<keyword evidence="3" id="KW-0677">Repeat</keyword>
<dbReference type="InterPro" id="IPR018159">
    <property type="entry name" value="Spectrin/alpha-actinin"/>
</dbReference>
<evidence type="ECO:0000313" key="9">
    <source>
        <dbReference type="Ensembl" id="ENSAOWP00000022333.1"/>
    </source>
</evidence>
<proteinExistence type="inferred from homology"/>
<dbReference type="SMART" id="SM00054">
    <property type="entry name" value="EFh"/>
    <property type="match status" value="2"/>
</dbReference>
<dbReference type="FunFam" id="1.20.58.60:FF:000003">
    <property type="entry name" value="Actinin, alpha 1"/>
    <property type="match status" value="1"/>
</dbReference>
<feature type="domain" description="Calponin-homology (CH)" evidence="7">
    <location>
        <begin position="112"/>
        <end position="218"/>
    </location>
</feature>
<dbReference type="Proteomes" id="UP000694424">
    <property type="component" value="Unplaced"/>
</dbReference>
<evidence type="ECO:0000259" key="8">
    <source>
        <dbReference type="PROSITE" id="PS50222"/>
    </source>
</evidence>
<dbReference type="Pfam" id="PF00307">
    <property type="entry name" value="CH"/>
    <property type="match status" value="2"/>
</dbReference>
<keyword evidence="2" id="KW-0479">Metal-binding</keyword>
<feature type="coiled-coil region" evidence="6">
    <location>
        <begin position="632"/>
        <end position="659"/>
    </location>
</feature>
<dbReference type="GO" id="GO:0003779">
    <property type="term" value="F:actin binding"/>
    <property type="evidence" value="ECO:0007669"/>
    <property type="project" value="UniProtKB-KW"/>
</dbReference>
<dbReference type="Ensembl" id="ENSAOWT00000025297.1">
    <property type="protein sequence ID" value="ENSAOWP00000022333.1"/>
    <property type="gene ID" value="ENSAOWG00000015057.1"/>
</dbReference>
<keyword evidence="4" id="KW-0106">Calcium</keyword>
<dbReference type="PROSITE" id="PS50222">
    <property type="entry name" value="EF_HAND_2"/>
    <property type="match status" value="2"/>
</dbReference>
<accession>A0A8B9Q6R7</accession>
<dbReference type="InterPro" id="IPR002048">
    <property type="entry name" value="EF_hand_dom"/>
</dbReference>
<evidence type="ECO:0000256" key="3">
    <source>
        <dbReference type="ARBA" id="ARBA00022737"/>
    </source>
</evidence>
<reference evidence="9" key="1">
    <citation type="submission" date="2025-08" db="UniProtKB">
        <authorList>
            <consortium name="Ensembl"/>
        </authorList>
    </citation>
    <scope>IDENTIFICATION</scope>
</reference>
<dbReference type="PROSITE" id="PS00020">
    <property type="entry name" value="ACTININ_2"/>
    <property type="match status" value="1"/>
</dbReference>
<dbReference type="CDD" id="cd21214">
    <property type="entry name" value="CH_ACTN_rpt1"/>
    <property type="match status" value="1"/>
</dbReference>
<dbReference type="AlphaFoldDB" id="A0A8B9Q6R7"/>
<evidence type="ECO:0000256" key="6">
    <source>
        <dbReference type="SAM" id="Coils"/>
    </source>
</evidence>
<evidence type="ECO:0000256" key="4">
    <source>
        <dbReference type="ARBA" id="ARBA00022837"/>
    </source>
</evidence>
<feature type="domain" description="EF-hand" evidence="8">
    <location>
        <begin position="714"/>
        <end position="749"/>
    </location>
</feature>
<dbReference type="SUPFAM" id="SSF47473">
    <property type="entry name" value="EF-hand"/>
    <property type="match status" value="1"/>
</dbReference>
<reference evidence="9" key="2">
    <citation type="submission" date="2025-09" db="UniProtKB">
        <authorList>
            <consortium name="Ensembl"/>
        </authorList>
    </citation>
    <scope>IDENTIFICATION</scope>
</reference>
<dbReference type="Gene3D" id="1.20.58.60">
    <property type="match status" value="4"/>
</dbReference>
<dbReference type="SUPFAM" id="SSF47576">
    <property type="entry name" value="Calponin-homology domain, CH-domain"/>
    <property type="match status" value="1"/>
</dbReference>
<evidence type="ECO:0000256" key="1">
    <source>
        <dbReference type="ARBA" id="ARBA00010255"/>
    </source>
</evidence>
<evidence type="ECO:0000256" key="2">
    <source>
        <dbReference type="ARBA" id="ARBA00022723"/>
    </source>
</evidence>
<organism evidence="9 10">
    <name type="scientific">Apteryx owenii</name>
    <name type="common">Little spotted kiwi</name>
    <dbReference type="NCBI Taxonomy" id="8824"/>
    <lineage>
        <taxon>Eukaryota</taxon>
        <taxon>Metazoa</taxon>
        <taxon>Chordata</taxon>
        <taxon>Craniata</taxon>
        <taxon>Vertebrata</taxon>
        <taxon>Euteleostomi</taxon>
        <taxon>Archelosauria</taxon>
        <taxon>Archosauria</taxon>
        <taxon>Dinosauria</taxon>
        <taxon>Saurischia</taxon>
        <taxon>Theropoda</taxon>
        <taxon>Coelurosauria</taxon>
        <taxon>Aves</taxon>
        <taxon>Palaeognathae</taxon>
        <taxon>Apterygiformes</taxon>
        <taxon>Apterygidae</taxon>
        <taxon>Apteryx</taxon>
    </lineage>
</organism>
<feature type="domain" description="EF-hand" evidence="8">
    <location>
        <begin position="754"/>
        <end position="789"/>
    </location>
</feature>
<dbReference type="SMART" id="SM00150">
    <property type="entry name" value="SPEC"/>
    <property type="match status" value="2"/>
</dbReference>
<dbReference type="FunFam" id="1.10.418.10:FF:000001">
    <property type="entry name" value="Actinin alpha 1"/>
    <property type="match status" value="1"/>
</dbReference>
<keyword evidence="6" id="KW-0175">Coiled coil</keyword>
<dbReference type="InterPro" id="IPR018247">
    <property type="entry name" value="EF_Hand_1_Ca_BS"/>
</dbReference>
<evidence type="ECO:0000313" key="10">
    <source>
        <dbReference type="Proteomes" id="UP000694424"/>
    </source>
</evidence>
<dbReference type="InterPro" id="IPR001715">
    <property type="entry name" value="CH_dom"/>
</dbReference>
<evidence type="ECO:0000259" key="7">
    <source>
        <dbReference type="PROSITE" id="PS50021"/>
    </source>
</evidence>
<dbReference type="SMART" id="SM01184">
    <property type="entry name" value="efhand_Ca_insen"/>
    <property type="match status" value="1"/>
</dbReference>
<dbReference type="PROSITE" id="PS00018">
    <property type="entry name" value="EF_HAND_1"/>
    <property type="match status" value="1"/>
</dbReference>
<dbReference type="Gene3D" id="1.10.418.10">
    <property type="entry name" value="Calponin-like domain"/>
    <property type="match status" value="2"/>
</dbReference>
<protein>
    <submittedName>
        <fullName evidence="9">Actinin alpha 2</fullName>
    </submittedName>
</protein>
<dbReference type="FunFam" id="1.20.58.60:FF:000005">
    <property type="entry name" value="Actinin alpha 1"/>
    <property type="match status" value="1"/>
</dbReference>
<dbReference type="InterPro" id="IPR036872">
    <property type="entry name" value="CH_dom_sf"/>
</dbReference>
<dbReference type="InterPro" id="IPR014837">
    <property type="entry name" value="EF-hand_Ca_insen"/>
</dbReference>
<dbReference type="PANTHER" id="PTHR11915">
    <property type="entry name" value="SPECTRIN/FILAMIN RELATED CYTOSKELETAL PROTEIN"/>
    <property type="match status" value="1"/>
</dbReference>
<feature type="coiled-coil region" evidence="6">
    <location>
        <begin position="233"/>
        <end position="260"/>
    </location>
</feature>
<dbReference type="FunFam" id="1.20.58.60:FF:000002">
    <property type="entry name" value="Actinin, alpha 1"/>
    <property type="match status" value="1"/>
</dbReference>
<dbReference type="Pfam" id="PF08726">
    <property type="entry name" value="EFhand_Ca_insen"/>
    <property type="match status" value="1"/>
</dbReference>
<dbReference type="FunFam" id="1.20.58.60:FF:000004">
    <property type="entry name" value="Actinin alpha 1"/>
    <property type="match status" value="1"/>
</dbReference>
<dbReference type="CDD" id="cd21216">
    <property type="entry name" value="CH_ACTN_rpt2"/>
    <property type="match status" value="1"/>
</dbReference>
<keyword evidence="5" id="KW-0009">Actin-binding</keyword>
<dbReference type="FunFam" id="1.10.418.10:FF:000088">
    <property type="entry name" value="Alpha-actinin, sarcomeric"/>
    <property type="match status" value="1"/>
</dbReference>
<dbReference type="PROSITE" id="PS50021">
    <property type="entry name" value="CH"/>
    <property type="match status" value="2"/>
</dbReference>
<dbReference type="CDD" id="cd00176">
    <property type="entry name" value="SPEC"/>
    <property type="match status" value="1"/>
</dbReference>